<dbReference type="InterPro" id="IPR011008">
    <property type="entry name" value="Dimeric_a/b-barrel"/>
</dbReference>
<feature type="region of interest" description="Disordered" evidence="1">
    <location>
        <begin position="1"/>
        <end position="30"/>
    </location>
</feature>
<dbReference type="EMBL" id="CP031423">
    <property type="protein sequence ID" value="AZS37504.1"/>
    <property type="molecule type" value="Genomic_DNA"/>
</dbReference>
<evidence type="ECO:0000313" key="3">
    <source>
        <dbReference type="Proteomes" id="UP000276888"/>
    </source>
</evidence>
<proteinExistence type="predicted"/>
<dbReference type="RefSeq" id="WP_241240116.1">
    <property type="nucleotide sequence ID" value="NZ_CP031423.1"/>
</dbReference>
<accession>A0A3Q9J1V3</accession>
<sequence>MADQQPLEPADQQPAEPADQQPAEPAVQQPAVVRMWTGVVRTADVDDYAHYVETTGMTAYRATPGNLDAWLLTRDLGDGRTEVTTVSRWRSLADITAFAGPDAEKAVFYPDDDRWLIERDERVRHYRQVGATPV</sequence>
<protein>
    <recommendedName>
        <fullName evidence="4">ABM domain-containing protein</fullName>
    </recommendedName>
</protein>
<reference evidence="2 3" key="1">
    <citation type="submission" date="2018-08" db="EMBL/GenBank/DDBJ databases">
        <title>Microbacterium lemovicicum sp. nov., a bacterium isolated from a natural uranium-rich soil.</title>
        <authorList>
            <person name="ORTET P."/>
        </authorList>
    </citation>
    <scope>NUCLEOTIDE SEQUENCE [LARGE SCALE GENOMIC DNA]</scope>
    <source>
        <strain evidence="2 3">Viu22</strain>
    </source>
</reference>
<dbReference type="KEGG" id="mlv:CVS47_02141"/>
<dbReference type="Proteomes" id="UP000276888">
    <property type="component" value="Chromosome"/>
</dbReference>
<evidence type="ECO:0000256" key="1">
    <source>
        <dbReference type="SAM" id="MobiDB-lite"/>
    </source>
</evidence>
<evidence type="ECO:0008006" key="4">
    <source>
        <dbReference type="Google" id="ProtNLM"/>
    </source>
</evidence>
<dbReference type="SUPFAM" id="SSF54909">
    <property type="entry name" value="Dimeric alpha+beta barrel"/>
    <property type="match status" value="1"/>
</dbReference>
<organism evidence="2 3">
    <name type="scientific">Microbacterium lemovicicum</name>
    <dbReference type="NCBI Taxonomy" id="1072463"/>
    <lineage>
        <taxon>Bacteria</taxon>
        <taxon>Bacillati</taxon>
        <taxon>Actinomycetota</taxon>
        <taxon>Actinomycetes</taxon>
        <taxon>Micrococcales</taxon>
        <taxon>Microbacteriaceae</taxon>
        <taxon>Microbacterium</taxon>
    </lineage>
</organism>
<dbReference type="AlphaFoldDB" id="A0A3Q9J1V3"/>
<name>A0A3Q9J1V3_9MICO</name>
<evidence type="ECO:0000313" key="2">
    <source>
        <dbReference type="EMBL" id="AZS37504.1"/>
    </source>
</evidence>
<gene>
    <name evidence="2" type="ORF">CVS47_02141</name>
</gene>
<keyword evidence="3" id="KW-1185">Reference proteome</keyword>